<dbReference type="AlphaFoldDB" id="I0L9U3"/>
<dbReference type="Proteomes" id="UP000003448">
    <property type="component" value="Unassembled WGS sequence"/>
</dbReference>
<keyword evidence="5" id="KW-0804">Transcription</keyword>
<dbReference type="RefSeq" id="WP_007463690.1">
    <property type="nucleotide sequence ID" value="NZ_HF570108.1"/>
</dbReference>
<dbReference type="SMART" id="SM00421">
    <property type="entry name" value="HTH_LUXR"/>
    <property type="match status" value="1"/>
</dbReference>
<reference evidence="8" key="1">
    <citation type="journal article" date="2012" name="J. Bacteriol.">
        <title>Genome Sequence of Micromonospora lupini Lupac 08, Isolated from Root Nodules of Lupinus angustifolius.</title>
        <authorList>
            <person name="Alonso-Vega P."/>
            <person name="Normand P."/>
            <person name="Bacigalupe R."/>
            <person name="Pujic P."/>
            <person name="Lajus A."/>
            <person name="Vallenet D."/>
            <person name="Carro L."/>
            <person name="Coll P."/>
            <person name="Trujillo M.E."/>
        </authorList>
    </citation>
    <scope>NUCLEOTIDE SEQUENCE [LARGE SCALE GENOMIC DNA]</scope>
    <source>
        <strain evidence="8">Lupac 08</strain>
    </source>
</reference>
<evidence type="ECO:0000256" key="1">
    <source>
        <dbReference type="ARBA" id="ARBA00010641"/>
    </source>
</evidence>
<evidence type="ECO:0000259" key="6">
    <source>
        <dbReference type="PROSITE" id="PS00622"/>
    </source>
</evidence>
<proteinExistence type="inferred from homology"/>
<evidence type="ECO:0000256" key="5">
    <source>
        <dbReference type="ARBA" id="ARBA00023163"/>
    </source>
</evidence>
<organism evidence="7 8">
    <name type="scientific">Micromonospora lupini str. Lupac 08</name>
    <dbReference type="NCBI Taxonomy" id="1150864"/>
    <lineage>
        <taxon>Bacteria</taxon>
        <taxon>Bacillati</taxon>
        <taxon>Actinomycetota</taxon>
        <taxon>Actinomycetes</taxon>
        <taxon>Micromonosporales</taxon>
        <taxon>Micromonosporaceae</taxon>
        <taxon>Micromonospora</taxon>
    </lineage>
</organism>
<dbReference type="SUPFAM" id="SSF88659">
    <property type="entry name" value="Sigma3 and sigma4 domains of RNA polymerase sigma factors"/>
    <property type="match status" value="1"/>
</dbReference>
<dbReference type="InterPro" id="IPR013249">
    <property type="entry name" value="RNA_pol_sigma70_r4_t2"/>
</dbReference>
<dbReference type="GO" id="GO:0006352">
    <property type="term" value="P:DNA-templated transcription initiation"/>
    <property type="evidence" value="ECO:0007669"/>
    <property type="project" value="InterPro"/>
</dbReference>
<comment type="similarity">
    <text evidence="1">Belongs to the sigma-70 factor family. ECF subfamily.</text>
</comment>
<dbReference type="Gene3D" id="1.10.1740.10">
    <property type="match status" value="1"/>
</dbReference>
<evidence type="ECO:0000256" key="2">
    <source>
        <dbReference type="ARBA" id="ARBA00023015"/>
    </source>
</evidence>
<dbReference type="Gene3D" id="1.10.10.10">
    <property type="entry name" value="Winged helix-like DNA-binding domain superfamily/Winged helix DNA-binding domain"/>
    <property type="match status" value="1"/>
</dbReference>
<feature type="domain" description="HTH luxR-type" evidence="6">
    <location>
        <begin position="150"/>
        <end position="177"/>
    </location>
</feature>
<dbReference type="InterPro" id="IPR036388">
    <property type="entry name" value="WH-like_DNA-bd_sf"/>
</dbReference>
<sequence length="200" mass="22678">MIRVEGTAARMPGPADTEAAAACRKAEHDREFAAFVEDSYHTVEQILLARCRDREVVQDALNDAYLHGRVQWPKIRSYAKPVGWLIITARNKIRKEQQRRQREAAVAPEDLPPAPNGGVADSWEAEELLRSWLHQLPSRHAEVFEMERAGFTNHEIARVLGLAESSIRSYKLAAKRRLRELAQEAGYDSRRRPGGSRGSR</sequence>
<dbReference type="EMBL" id="CAIE01000039">
    <property type="protein sequence ID" value="CCH20590.1"/>
    <property type="molecule type" value="Genomic_DNA"/>
</dbReference>
<name>I0L9U3_9ACTN</name>
<keyword evidence="8" id="KW-1185">Reference proteome</keyword>
<keyword evidence="2" id="KW-0805">Transcription regulation</keyword>
<dbReference type="GO" id="GO:0016987">
    <property type="term" value="F:sigma factor activity"/>
    <property type="evidence" value="ECO:0007669"/>
    <property type="project" value="UniProtKB-KW"/>
</dbReference>
<dbReference type="InterPro" id="IPR013324">
    <property type="entry name" value="RNA_pol_sigma_r3/r4-like"/>
</dbReference>
<comment type="caution">
    <text evidence="7">The sequence shown here is derived from an EMBL/GenBank/DDBJ whole genome shotgun (WGS) entry which is preliminary data.</text>
</comment>
<protein>
    <submittedName>
        <fullName evidence="7">Putative RNA polymerase, sigma-24 subunit, ECF subfamily</fullName>
    </submittedName>
</protein>
<keyword evidence="3" id="KW-0731">Sigma factor</keyword>
<evidence type="ECO:0000256" key="4">
    <source>
        <dbReference type="ARBA" id="ARBA00023125"/>
    </source>
</evidence>
<dbReference type="PANTHER" id="PTHR43133">
    <property type="entry name" value="RNA POLYMERASE ECF-TYPE SIGMA FACTO"/>
    <property type="match status" value="1"/>
</dbReference>
<dbReference type="InterPro" id="IPR000792">
    <property type="entry name" value="Tscrpt_reg_LuxR_C"/>
</dbReference>
<dbReference type="PANTHER" id="PTHR43133:SF8">
    <property type="entry name" value="RNA POLYMERASE SIGMA FACTOR HI_1459-RELATED"/>
    <property type="match status" value="1"/>
</dbReference>
<evidence type="ECO:0000256" key="3">
    <source>
        <dbReference type="ARBA" id="ARBA00023082"/>
    </source>
</evidence>
<dbReference type="Pfam" id="PF08281">
    <property type="entry name" value="Sigma70_r4_2"/>
    <property type="match status" value="1"/>
</dbReference>
<dbReference type="SUPFAM" id="SSF88946">
    <property type="entry name" value="Sigma2 domain of RNA polymerase sigma factors"/>
    <property type="match status" value="1"/>
</dbReference>
<keyword evidence="4" id="KW-0238">DNA-binding</keyword>
<evidence type="ECO:0000313" key="8">
    <source>
        <dbReference type="Proteomes" id="UP000003448"/>
    </source>
</evidence>
<dbReference type="PROSITE" id="PS00622">
    <property type="entry name" value="HTH_LUXR_1"/>
    <property type="match status" value="1"/>
</dbReference>
<dbReference type="InterPro" id="IPR039425">
    <property type="entry name" value="RNA_pol_sigma-70-like"/>
</dbReference>
<gene>
    <name evidence="7" type="ORF">MILUP08_45473</name>
</gene>
<dbReference type="InterPro" id="IPR013325">
    <property type="entry name" value="RNA_pol_sigma_r2"/>
</dbReference>
<evidence type="ECO:0000313" key="7">
    <source>
        <dbReference type="EMBL" id="CCH20590.1"/>
    </source>
</evidence>
<dbReference type="STRING" id="1150864.MILUP08_45473"/>
<accession>I0L9U3</accession>
<dbReference type="eggNOG" id="ENOG5030HTB">
    <property type="taxonomic scope" value="Bacteria"/>
</dbReference>
<dbReference type="GO" id="GO:0003677">
    <property type="term" value="F:DNA binding"/>
    <property type="evidence" value="ECO:0007669"/>
    <property type="project" value="UniProtKB-KW"/>
</dbReference>